<dbReference type="PROSITE" id="PS50157">
    <property type="entry name" value="ZINC_FINGER_C2H2_2"/>
    <property type="match status" value="4"/>
</dbReference>
<evidence type="ECO:0000313" key="8">
    <source>
        <dbReference type="EMBL" id="KAJ7375812.1"/>
    </source>
</evidence>
<name>A0A9W9Z640_9CNID</name>
<dbReference type="InterPro" id="IPR036236">
    <property type="entry name" value="Znf_C2H2_sf"/>
</dbReference>
<keyword evidence="9" id="KW-1185">Reference proteome</keyword>
<dbReference type="Gene3D" id="1.25.40.20">
    <property type="entry name" value="Ankyrin repeat-containing domain"/>
    <property type="match status" value="2"/>
</dbReference>
<dbReference type="PANTHER" id="PTHR23235:SF139">
    <property type="entry name" value="HUCKEBEIN"/>
    <property type="match status" value="1"/>
</dbReference>
<dbReference type="SUPFAM" id="SSF48403">
    <property type="entry name" value="Ankyrin repeat"/>
    <property type="match status" value="1"/>
</dbReference>
<dbReference type="InterPro" id="IPR013087">
    <property type="entry name" value="Znf_C2H2_type"/>
</dbReference>
<evidence type="ECO:0000256" key="6">
    <source>
        <dbReference type="PROSITE-ProRule" id="PRU00042"/>
    </source>
</evidence>
<evidence type="ECO:0000259" key="7">
    <source>
        <dbReference type="PROSITE" id="PS50157"/>
    </source>
</evidence>
<feature type="domain" description="C2H2-type" evidence="7">
    <location>
        <begin position="132"/>
        <end position="159"/>
    </location>
</feature>
<dbReference type="SMART" id="SM00355">
    <property type="entry name" value="ZnF_C2H2"/>
    <property type="match status" value="4"/>
</dbReference>
<evidence type="ECO:0000256" key="3">
    <source>
        <dbReference type="ARBA" id="ARBA00022771"/>
    </source>
</evidence>
<feature type="domain" description="C2H2-type" evidence="7">
    <location>
        <begin position="221"/>
        <end position="251"/>
    </location>
</feature>
<dbReference type="GO" id="GO:0008270">
    <property type="term" value="F:zinc ion binding"/>
    <property type="evidence" value="ECO:0007669"/>
    <property type="project" value="UniProtKB-KW"/>
</dbReference>
<dbReference type="AlphaFoldDB" id="A0A9W9Z640"/>
<dbReference type="GO" id="GO:0000981">
    <property type="term" value="F:DNA-binding transcription factor activity, RNA polymerase II-specific"/>
    <property type="evidence" value="ECO:0007669"/>
    <property type="project" value="TreeGrafter"/>
</dbReference>
<feature type="domain" description="C2H2-type" evidence="7">
    <location>
        <begin position="160"/>
        <end position="189"/>
    </location>
</feature>
<comment type="caution">
    <text evidence="8">The sequence shown here is derived from an EMBL/GenBank/DDBJ whole genome shotgun (WGS) entry which is preliminary data.</text>
</comment>
<dbReference type="Pfam" id="PF00096">
    <property type="entry name" value="zf-C2H2"/>
    <property type="match status" value="3"/>
</dbReference>
<organism evidence="8 9">
    <name type="scientific">Desmophyllum pertusum</name>
    <dbReference type="NCBI Taxonomy" id="174260"/>
    <lineage>
        <taxon>Eukaryota</taxon>
        <taxon>Metazoa</taxon>
        <taxon>Cnidaria</taxon>
        <taxon>Anthozoa</taxon>
        <taxon>Hexacorallia</taxon>
        <taxon>Scleractinia</taxon>
        <taxon>Caryophylliina</taxon>
        <taxon>Caryophylliidae</taxon>
        <taxon>Desmophyllum</taxon>
    </lineage>
</organism>
<reference evidence="8" key="1">
    <citation type="submission" date="2023-01" db="EMBL/GenBank/DDBJ databases">
        <title>Genome assembly of the deep-sea coral Lophelia pertusa.</title>
        <authorList>
            <person name="Herrera S."/>
            <person name="Cordes E."/>
        </authorList>
    </citation>
    <scope>NUCLEOTIDE SEQUENCE</scope>
    <source>
        <strain evidence="8">USNM1676648</strain>
        <tissue evidence="8">Polyp</tissue>
    </source>
</reference>
<dbReference type="FunFam" id="3.30.160.60:FF:000125">
    <property type="entry name" value="Putative zinc finger protein 143"/>
    <property type="match status" value="1"/>
</dbReference>
<evidence type="ECO:0000313" key="9">
    <source>
        <dbReference type="Proteomes" id="UP001163046"/>
    </source>
</evidence>
<evidence type="ECO:0000256" key="2">
    <source>
        <dbReference type="ARBA" id="ARBA00022737"/>
    </source>
</evidence>
<dbReference type="InterPro" id="IPR036770">
    <property type="entry name" value="Ankyrin_rpt-contain_sf"/>
</dbReference>
<accession>A0A9W9Z640</accession>
<protein>
    <recommendedName>
        <fullName evidence="7">C2H2-type domain-containing protein</fullName>
    </recommendedName>
</protein>
<dbReference type="FunFam" id="3.30.160.60:FF:000624">
    <property type="entry name" value="zinc finger protein 697"/>
    <property type="match status" value="1"/>
</dbReference>
<dbReference type="SMART" id="SM00248">
    <property type="entry name" value="ANK"/>
    <property type="match status" value="3"/>
</dbReference>
<evidence type="ECO:0000256" key="5">
    <source>
        <dbReference type="PROSITE-ProRule" id="PRU00023"/>
    </source>
</evidence>
<evidence type="ECO:0000256" key="4">
    <source>
        <dbReference type="ARBA" id="ARBA00022833"/>
    </source>
</evidence>
<evidence type="ECO:0000256" key="1">
    <source>
        <dbReference type="ARBA" id="ARBA00022723"/>
    </source>
</evidence>
<proteinExistence type="predicted"/>
<keyword evidence="3 6" id="KW-0863">Zinc-finger</keyword>
<dbReference type="InterPro" id="IPR002110">
    <property type="entry name" value="Ankyrin_rpt"/>
</dbReference>
<dbReference type="PANTHER" id="PTHR23235">
    <property type="entry name" value="KRUEPPEL-LIKE TRANSCRIPTION FACTOR"/>
    <property type="match status" value="1"/>
</dbReference>
<keyword evidence="5" id="KW-0040">ANK repeat</keyword>
<dbReference type="PROSITE" id="PS50297">
    <property type="entry name" value="ANK_REP_REGION"/>
    <property type="match status" value="1"/>
</dbReference>
<dbReference type="PROSITE" id="PS50088">
    <property type="entry name" value="ANK_REPEAT"/>
    <property type="match status" value="1"/>
</dbReference>
<keyword evidence="2" id="KW-0677">Repeat</keyword>
<dbReference type="GO" id="GO:0000978">
    <property type="term" value="F:RNA polymerase II cis-regulatory region sequence-specific DNA binding"/>
    <property type="evidence" value="ECO:0007669"/>
    <property type="project" value="TreeGrafter"/>
</dbReference>
<feature type="repeat" description="ANK" evidence="5">
    <location>
        <begin position="414"/>
        <end position="446"/>
    </location>
</feature>
<dbReference type="EMBL" id="MU826459">
    <property type="protein sequence ID" value="KAJ7375812.1"/>
    <property type="molecule type" value="Genomic_DNA"/>
</dbReference>
<dbReference type="Pfam" id="PF12796">
    <property type="entry name" value="Ank_2"/>
    <property type="match status" value="1"/>
</dbReference>
<gene>
    <name evidence="8" type="ORF">OS493_038645</name>
</gene>
<dbReference type="PROSITE" id="PS00028">
    <property type="entry name" value="ZINC_FINGER_C2H2_1"/>
    <property type="match status" value="4"/>
</dbReference>
<dbReference type="Gene3D" id="3.30.160.60">
    <property type="entry name" value="Classic Zinc Finger"/>
    <property type="match status" value="4"/>
</dbReference>
<keyword evidence="1" id="KW-0479">Metal-binding</keyword>
<sequence length="567" mass="62218">MQATQNNLGLFRVFKPTILFHAPSLPTLQQIFRPPELGNSSSLWKQAVGPLGFAAAAFTTTPPPPVNVQVSPMSFCAESQAIIPSICVVSQNSDQPGKNFKTAPVLQVLEESGEKSNVCVPSLNGKARKKKYPCPLCDIRCSNNGQLQGHLRIHTGEKPFQCTFDGCERRFARNEELTRHKRIHTGVRPHKCDICNKAFGRKDHLSKHQKTHLQNSEKKVFTCVVLGCGQKYSRSDALTRHQWTAHSLTKASSRAMKRLPRDPHVLRAMNPCSVTATCIEGDIETVVAILTYSPDKLDSAIALGVKIGHNSSNFAGKSILTALRQQDSAKHRQISDLVEKLAKNFQSQFASTLGLQGKGHAEHLQGVSLSLQTKKIPLGLFEADLLELAATEGLTDVLHLLLDRGSSVDAVGRSRQTALMAAVLAGKCDTVAFLLDRGANINGSDVAKAARAKHTCSVDESNEHEDSEEEDEYDYGVSLRPNREAEQREVAKLLIERGAHTLNSDDERNSLAQLAAHHGLFDILELLANKETFSFDKLEDGGETPLTLAAGRGILIQLLSFYTRVWM</sequence>
<keyword evidence="4" id="KW-0862">Zinc</keyword>
<dbReference type="Proteomes" id="UP001163046">
    <property type="component" value="Unassembled WGS sequence"/>
</dbReference>
<dbReference type="SUPFAM" id="SSF57667">
    <property type="entry name" value="beta-beta-alpha zinc fingers"/>
    <property type="match status" value="2"/>
</dbReference>
<dbReference type="OrthoDB" id="3437960at2759"/>
<feature type="domain" description="C2H2-type" evidence="7">
    <location>
        <begin position="190"/>
        <end position="217"/>
    </location>
</feature>